<evidence type="ECO:0000259" key="1">
    <source>
        <dbReference type="Pfam" id="PF13556"/>
    </source>
</evidence>
<dbReference type="Gene3D" id="1.10.10.2840">
    <property type="entry name" value="PucR C-terminal helix-turn-helix domain"/>
    <property type="match status" value="1"/>
</dbReference>
<dbReference type="InterPro" id="IPR058663">
    <property type="entry name" value="PucR-like_N"/>
</dbReference>
<dbReference type="InterPro" id="IPR051448">
    <property type="entry name" value="CdaR-like_regulators"/>
</dbReference>
<name>A0ABW2C7W2_9PSEU</name>
<organism evidence="3 4">
    <name type="scientific">Haloechinothrix salitolerans</name>
    <dbReference type="NCBI Taxonomy" id="926830"/>
    <lineage>
        <taxon>Bacteria</taxon>
        <taxon>Bacillati</taxon>
        <taxon>Actinomycetota</taxon>
        <taxon>Actinomycetes</taxon>
        <taxon>Pseudonocardiales</taxon>
        <taxon>Pseudonocardiaceae</taxon>
        <taxon>Haloechinothrix</taxon>
    </lineage>
</organism>
<proteinExistence type="predicted"/>
<dbReference type="InterPro" id="IPR042070">
    <property type="entry name" value="PucR_C-HTH_sf"/>
</dbReference>
<evidence type="ECO:0000313" key="3">
    <source>
        <dbReference type="EMBL" id="MFC6870772.1"/>
    </source>
</evidence>
<accession>A0ABW2C7W2</accession>
<feature type="domain" description="PucR-like N-terminal" evidence="2">
    <location>
        <begin position="27"/>
        <end position="181"/>
    </location>
</feature>
<dbReference type="Pfam" id="PF13556">
    <property type="entry name" value="HTH_30"/>
    <property type="match status" value="1"/>
</dbReference>
<comment type="caution">
    <text evidence="3">The sequence shown here is derived from an EMBL/GenBank/DDBJ whole genome shotgun (WGS) entry which is preliminary data.</text>
</comment>
<reference evidence="4" key="1">
    <citation type="journal article" date="2019" name="Int. J. Syst. Evol. Microbiol.">
        <title>The Global Catalogue of Microorganisms (GCM) 10K type strain sequencing project: providing services to taxonomists for standard genome sequencing and annotation.</title>
        <authorList>
            <consortium name="The Broad Institute Genomics Platform"/>
            <consortium name="The Broad Institute Genome Sequencing Center for Infectious Disease"/>
            <person name="Wu L."/>
            <person name="Ma J."/>
        </authorList>
    </citation>
    <scope>NUCLEOTIDE SEQUENCE [LARGE SCALE GENOMIC DNA]</scope>
    <source>
        <strain evidence="4">KCTC 32255</strain>
    </source>
</reference>
<evidence type="ECO:0000313" key="4">
    <source>
        <dbReference type="Proteomes" id="UP001596337"/>
    </source>
</evidence>
<sequence>MPDRSEPVASRAIQGAADLDIDATTIAALRERLPAVADDVVAAIMAEVPSYAGALTGRRGANIRHAVQTALDNFLELASGSASQVADLGAGADAAFELGRGEAANGRSMEALLAAYRVGARVAWRGWSSAAVESGLAAETMAKFAELVFAFIDELSATSAAGHADALATQDRARQRQLERLGRSLLEGAAEDVLLADAERAGWIPPTMLVAVLLAEARAHAVRQLLDPTTLLLADNLPGAPATESMAVLLVPAEADTSRAHLLQLLRGMHAVVGPARPWRDVRASFARTVRAVEVMPATGEPIDTERCLVELVLSADSDAYDDLRERALAPLCELPRSTVARLTDTLRSWLLHQGRRDAVAEDLFVHPQTVRYRMSQLREHYGDALSDPRQVLELTVALALR</sequence>
<keyword evidence="4" id="KW-1185">Reference proteome</keyword>
<dbReference type="InterPro" id="IPR025736">
    <property type="entry name" value="PucR_C-HTH_dom"/>
</dbReference>
<evidence type="ECO:0000259" key="2">
    <source>
        <dbReference type="Pfam" id="PF25906"/>
    </source>
</evidence>
<dbReference type="RefSeq" id="WP_345393611.1">
    <property type="nucleotide sequence ID" value="NZ_BAABLA010000020.1"/>
</dbReference>
<dbReference type="EMBL" id="JBHSXX010000001">
    <property type="protein sequence ID" value="MFC6870772.1"/>
    <property type="molecule type" value="Genomic_DNA"/>
</dbReference>
<dbReference type="PANTHER" id="PTHR33744">
    <property type="entry name" value="CARBOHYDRATE DIACID REGULATOR"/>
    <property type="match status" value="1"/>
</dbReference>
<gene>
    <name evidence="3" type="ORF">ACFQGD_26945</name>
</gene>
<dbReference type="Proteomes" id="UP001596337">
    <property type="component" value="Unassembled WGS sequence"/>
</dbReference>
<dbReference type="Pfam" id="PF25906">
    <property type="entry name" value="PucR-like_N"/>
    <property type="match status" value="1"/>
</dbReference>
<dbReference type="PANTHER" id="PTHR33744:SF1">
    <property type="entry name" value="DNA-BINDING TRANSCRIPTIONAL ACTIVATOR ADER"/>
    <property type="match status" value="1"/>
</dbReference>
<protein>
    <submittedName>
        <fullName evidence="3">PucR family transcriptional regulator</fullName>
    </submittedName>
</protein>
<feature type="domain" description="PucR C-terminal helix-turn-helix" evidence="1">
    <location>
        <begin position="343"/>
        <end position="400"/>
    </location>
</feature>